<protein>
    <submittedName>
        <fullName evidence="9">Sn-glycerol-3-phosphate transport system permease protein UgpA</fullName>
    </submittedName>
</protein>
<evidence type="ECO:0000256" key="2">
    <source>
        <dbReference type="ARBA" id="ARBA00022448"/>
    </source>
</evidence>
<dbReference type="CDD" id="cd06261">
    <property type="entry name" value="TM_PBP2"/>
    <property type="match status" value="1"/>
</dbReference>
<sequence>MRISSNLNPYLLIAPGLLVTGIIILWPLVQLGQLSVSEVNRFGQVIGQGGAENYVKVFADPELYASSFRTLIWTLGVVLGTLLLALPISLALNEEFYGRGVARVLVMLPWAISLAMLAIVGRWALNGDSGTLNNLLQMLEITQTDIAWLARAETAFPMQILLGIVATLPFTVTIFLGGLSSIPTDIYEAAQVEGANKLQTFRRITLPLMRPFVNIAVVLNTIYVFNSFPIIWATTQGGPANSTDILVTYLYKLAFRFGRVGEAAVLSLIMFVILLIFTIIYVRLAMNEEN</sequence>
<gene>
    <name evidence="9" type="ORF">MXMO3_02345</name>
</gene>
<keyword evidence="6 7" id="KW-0472">Membrane</keyword>
<comment type="similarity">
    <text evidence="7">Belongs to the binding-protein-dependent transport system permease family.</text>
</comment>
<feature type="transmembrane region" description="Helical" evidence="7">
    <location>
        <begin position="212"/>
        <end position="232"/>
    </location>
</feature>
<proteinExistence type="inferred from homology"/>
<evidence type="ECO:0000256" key="1">
    <source>
        <dbReference type="ARBA" id="ARBA00004651"/>
    </source>
</evidence>
<dbReference type="KEGG" id="mmyr:MXMO3_02345"/>
<feature type="transmembrane region" description="Helical" evidence="7">
    <location>
        <begin position="71"/>
        <end position="92"/>
    </location>
</feature>
<dbReference type="STRING" id="1122213.GCA_000423365_02664"/>
<feature type="transmembrane region" description="Helical" evidence="7">
    <location>
        <begin position="104"/>
        <end position="125"/>
    </location>
</feature>
<feature type="transmembrane region" description="Helical" evidence="7">
    <location>
        <begin position="158"/>
        <end position="179"/>
    </location>
</feature>
<evidence type="ECO:0000256" key="4">
    <source>
        <dbReference type="ARBA" id="ARBA00022692"/>
    </source>
</evidence>
<dbReference type="Pfam" id="PF00528">
    <property type="entry name" value="BPD_transp_1"/>
    <property type="match status" value="1"/>
</dbReference>
<dbReference type="InterPro" id="IPR051393">
    <property type="entry name" value="ABC_transporter_permease"/>
</dbReference>
<keyword evidence="10" id="KW-1185">Reference proteome</keyword>
<organism evidence="9 10">
    <name type="scientific">Maritalea myrionectae</name>
    <dbReference type="NCBI Taxonomy" id="454601"/>
    <lineage>
        <taxon>Bacteria</taxon>
        <taxon>Pseudomonadati</taxon>
        <taxon>Pseudomonadota</taxon>
        <taxon>Alphaproteobacteria</taxon>
        <taxon>Hyphomicrobiales</taxon>
        <taxon>Devosiaceae</taxon>
        <taxon>Maritalea</taxon>
    </lineage>
</organism>
<dbReference type="GO" id="GO:0055085">
    <property type="term" value="P:transmembrane transport"/>
    <property type="evidence" value="ECO:0007669"/>
    <property type="project" value="InterPro"/>
</dbReference>
<evidence type="ECO:0000256" key="6">
    <source>
        <dbReference type="ARBA" id="ARBA00023136"/>
    </source>
</evidence>
<dbReference type="PANTHER" id="PTHR30193">
    <property type="entry name" value="ABC TRANSPORTER PERMEASE PROTEIN"/>
    <property type="match status" value="1"/>
</dbReference>
<keyword evidence="5 7" id="KW-1133">Transmembrane helix</keyword>
<evidence type="ECO:0000256" key="3">
    <source>
        <dbReference type="ARBA" id="ARBA00022475"/>
    </source>
</evidence>
<dbReference type="Gene3D" id="1.10.3720.10">
    <property type="entry name" value="MetI-like"/>
    <property type="match status" value="1"/>
</dbReference>
<name>A0A2R4MFP3_9HYPH</name>
<dbReference type="Proteomes" id="UP000258927">
    <property type="component" value="Chromosome"/>
</dbReference>
<feature type="transmembrane region" description="Helical" evidence="7">
    <location>
        <begin position="7"/>
        <end position="29"/>
    </location>
</feature>
<dbReference type="GO" id="GO:0005886">
    <property type="term" value="C:plasma membrane"/>
    <property type="evidence" value="ECO:0007669"/>
    <property type="project" value="UniProtKB-SubCell"/>
</dbReference>
<feature type="transmembrane region" description="Helical" evidence="7">
    <location>
        <begin position="263"/>
        <end position="284"/>
    </location>
</feature>
<evidence type="ECO:0000259" key="8">
    <source>
        <dbReference type="PROSITE" id="PS50928"/>
    </source>
</evidence>
<evidence type="ECO:0000313" key="9">
    <source>
        <dbReference type="EMBL" id="AVX04858.1"/>
    </source>
</evidence>
<evidence type="ECO:0000256" key="7">
    <source>
        <dbReference type="RuleBase" id="RU363032"/>
    </source>
</evidence>
<evidence type="ECO:0000256" key="5">
    <source>
        <dbReference type="ARBA" id="ARBA00022989"/>
    </source>
</evidence>
<accession>A0A2R4MFP3</accession>
<dbReference type="PANTHER" id="PTHR30193:SF37">
    <property type="entry name" value="INNER MEMBRANE ABC TRANSPORTER PERMEASE PROTEIN YCJO"/>
    <property type="match status" value="1"/>
</dbReference>
<evidence type="ECO:0000313" key="10">
    <source>
        <dbReference type="Proteomes" id="UP000258927"/>
    </source>
</evidence>
<comment type="subcellular location">
    <subcellularLocation>
        <location evidence="1 7">Cell membrane</location>
        <topology evidence="1 7">Multi-pass membrane protein</topology>
    </subcellularLocation>
</comment>
<keyword evidence="2 7" id="KW-0813">Transport</keyword>
<dbReference type="InterPro" id="IPR000515">
    <property type="entry name" value="MetI-like"/>
</dbReference>
<dbReference type="AlphaFoldDB" id="A0A2R4MFP3"/>
<dbReference type="SUPFAM" id="SSF161098">
    <property type="entry name" value="MetI-like"/>
    <property type="match status" value="1"/>
</dbReference>
<reference evidence="9 10" key="1">
    <citation type="submission" date="2017-05" db="EMBL/GenBank/DDBJ databases">
        <title>Genome Analysis of Maritalea myrionectae HL2708#5.</title>
        <authorList>
            <consortium name="Cotde Inc.-PKNU"/>
            <person name="Jang D."/>
            <person name="Oh H.-M."/>
        </authorList>
    </citation>
    <scope>NUCLEOTIDE SEQUENCE [LARGE SCALE GENOMIC DNA]</scope>
    <source>
        <strain evidence="9 10">HL2708#5</strain>
    </source>
</reference>
<dbReference type="EMBL" id="CP021330">
    <property type="protein sequence ID" value="AVX04858.1"/>
    <property type="molecule type" value="Genomic_DNA"/>
</dbReference>
<feature type="domain" description="ABC transmembrane type-1" evidence="8">
    <location>
        <begin position="67"/>
        <end position="281"/>
    </location>
</feature>
<dbReference type="InterPro" id="IPR035906">
    <property type="entry name" value="MetI-like_sf"/>
</dbReference>
<keyword evidence="4 7" id="KW-0812">Transmembrane</keyword>
<keyword evidence="3" id="KW-1003">Cell membrane</keyword>
<dbReference type="PROSITE" id="PS50928">
    <property type="entry name" value="ABC_TM1"/>
    <property type="match status" value="1"/>
</dbReference>